<evidence type="ECO:0000313" key="4">
    <source>
        <dbReference type="EMBL" id="MEJ5975026.1"/>
    </source>
</evidence>
<dbReference type="SUPFAM" id="SSF52172">
    <property type="entry name" value="CheY-like"/>
    <property type="match status" value="1"/>
</dbReference>
<organism evidence="4 5">
    <name type="scientific">Novosphingobium anseongense</name>
    <dbReference type="NCBI Taxonomy" id="3133436"/>
    <lineage>
        <taxon>Bacteria</taxon>
        <taxon>Pseudomonadati</taxon>
        <taxon>Pseudomonadota</taxon>
        <taxon>Alphaproteobacteria</taxon>
        <taxon>Sphingomonadales</taxon>
        <taxon>Sphingomonadaceae</taxon>
        <taxon>Novosphingobium</taxon>
    </lineage>
</organism>
<evidence type="ECO:0000313" key="5">
    <source>
        <dbReference type="Proteomes" id="UP001361239"/>
    </source>
</evidence>
<dbReference type="Gene3D" id="3.40.50.2300">
    <property type="match status" value="1"/>
</dbReference>
<comment type="caution">
    <text evidence="4">The sequence shown here is derived from an EMBL/GenBank/DDBJ whole genome shotgun (WGS) entry which is preliminary data.</text>
</comment>
<evidence type="ECO:0000259" key="3">
    <source>
        <dbReference type="PROSITE" id="PS50110"/>
    </source>
</evidence>
<reference evidence="4 5" key="1">
    <citation type="submission" date="2024-03" db="EMBL/GenBank/DDBJ databases">
        <authorList>
            <person name="Jo J.-H."/>
        </authorList>
    </citation>
    <scope>NUCLEOTIDE SEQUENCE [LARGE SCALE GENOMIC DNA]</scope>
    <source>
        <strain evidence="4 5">PS1R-30</strain>
    </source>
</reference>
<dbReference type="SMART" id="SM00448">
    <property type="entry name" value="REC"/>
    <property type="match status" value="1"/>
</dbReference>
<accession>A0ABU8RPQ9</accession>
<feature type="modified residue" description="4-aspartylphosphate" evidence="2">
    <location>
        <position position="62"/>
    </location>
</feature>
<evidence type="ECO:0000256" key="1">
    <source>
        <dbReference type="ARBA" id="ARBA00022553"/>
    </source>
</evidence>
<dbReference type="Pfam" id="PF00072">
    <property type="entry name" value="Response_reg"/>
    <property type="match status" value="1"/>
</dbReference>
<sequence length="139" mass="15587">MGARRLGDRLKVIYVDDEPDIRIIVEMALALDPSLDVRIAPSGREALDIIAKGFVPDIALLDLMMPEMSGKDVLARLRDMPQFARLPVLFITANARQADVDRYINEGADGVITKPFDPLSLARNVREHYERISALRESE</sequence>
<protein>
    <submittedName>
        <fullName evidence="4">Response regulator</fullName>
    </submittedName>
</protein>
<keyword evidence="1 2" id="KW-0597">Phosphoprotein</keyword>
<dbReference type="PANTHER" id="PTHR44591:SF3">
    <property type="entry name" value="RESPONSE REGULATORY DOMAIN-CONTAINING PROTEIN"/>
    <property type="match status" value="1"/>
</dbReference>
<dbReference type="PANTHER" id="PTHR44591">
    <property type="entry name" value="STRESS RESPONSE REGULATOR PROTEIN 1"/>
    <property type="match status" value="1"/>
</dbReference>
<dbReference type="RefSeq" id="WP_339585002.1">
    <property type="nucleotide sequence ID" value="NZ_JBBHJZ010000001.1"/>
</dbReference>
<feature type="domain" description="Response regulatory" evidence="3">
    <location>
        <begin position="11"/>
        <end position="129"/>
    </location>
</feature>
<dbReference type="InterPro" id="IPR001789">
    <property type="entry name" value="Sig_transdc_resp-reg_receiver"/>
</dbReference>
<dbReference type="InterPro" id="IPR011006">
    <property type="entry name" value="CheY-like_superfamily"/>
</dbReference>
<dbReference type="InterPro" id="IPR050595">
    <property type="entry name" value="Bact_response_regulator"/>
</dbReference>
<gene>
    <name evidence="4" type="ORF">WG901_00135</name>
</gene>
<evidence type="ECO:0000256" key="2">
    <source>
        <dbReference type="PROSITE-ProRule" id="PRU00169"/>
    </source>
</evidence>
<dbReference type="Proteomes" id="UP001361239">
    <property type="component" value="Unassembled WGS sequence"/>
</dbReference>
<proteinExistence type="predicted"/>
<dbReference type="PROSITE" id="PS50110">
    <property type="entry name" value="RESPONSE_REGULATORY"/>
    <property type="match status" value="1"/>
</dbReference>
<keyword evidence="5" id="KW-1185">Reference proteome</keyword>
<dbReference type="EMBL" id="JBBHJZ010000001">
    <property type="protein sequence ID" value="MEJ5975026.1"/>
    <property type="molecule type" value="Genomic_DNA"/>
</dbReference>
<name>A0ABU8RPQ9_9SPHN</name>